<dbReference type="Pfam" id="PF02482">
    <property type="entry name" value="Ribosomal_S30AE"/>
    <property type="match status" value="1"/>
</dbReference>
<comment type="caution">
    <text evidence="7">The sequence shown here is derived from an EMBL/GenBank/DDBJ whole genome shotgun (WGS) entry which is preliminary data.</text>
</comment>
<dbReference type="PANTHER" id="PTHR33231">
    <property type="entry name" value="30S RIBOSOMAL PROTEIN"/>
    <property type="match status" value="1"/>
</dbReference>
<dbReference type="AlphaFoldDB" id="A0A4S4AQZ3"/>
<gene>
    <name evidence="7" type="primary">raiA</name>
    <name evidence="7" type="ORF">E6O51_08590</name>
</gene>
<comment type="subunit">
    <text evidence="3">Associates exclusively with 100S ribosomes, which are dimers of 70S ribosomes.</text>
</comment>
<dbReference type="FunFam" id="3.30.160.100:FF:000001">
    <property type="entry name" value="Ribosome hibernation promoting factor"/>
    <property type="match status" value="1"/>
</dbReference>
<keyword evidence="8" id="KW-1185">Reference proteome</keyword>
<accession>A0A4S4AQZ3</accession>
<dbReference type="OrthoDB" id="9795980at2"/>
<evidence type="ECO:0000256" key="2">
    <source>
        <dbReference type="ARBA" id="ARBA00038434"/>
    </source>
</evidence>
<dbReference type="InterPro" id="IPR003489">
    <property type="entry name" value="RHF/RaiA"/>
</dbReference>
<dbReference type="Gene3D" id="3.30.160.100">
    <property type="entry name" value="Ribosome hibernation promotion factor-like"/>
    <property type="match status" value="1"/>
</dbReference>
<dbReference type="RefSeq" id="WP_136384562.1">
    <property type="nucleotide sequence ID" value="NZ_SSOD01000005.1"/>
</dbReference>
<dbReference type="PANTHER" id="PTHR33231:SF1">
    <property type="entry name" value="30S RIBOSOMAL PROTEIN"/>
    <property type="match status" value="1"/>
</dbReference>
<dbReference type="GO" id="GO:0045900">
    <property type="term" value="P:negative regulation of translational elongation"/>
    <property type="evidence" value="ECO:0007669"/>
    <property type="project" value="TreeGrafter"/>
</dbReference>
<dbReference type="SUPFAM" id="SSF69754">
    <property type="entry name" value="Ribosome binding protein Y (YfiA homologue)"/>
    <property type="match status" value="1"/>
</dbReference>
<dbReference type="CDD" id="cd00552">
    <property type="entry name" value="RaiA"/>
    <property type="match status" value="1"/>
</dbReference>
<sequence>MNLTITGHHVEVTPAIRDYVTSKLDRVIRHFDNVTSVGVILSVEKLDQKAEVTLHTRGKDIFVEAHDGDLYAAIDAMTDKLDRQVQKHKQKVQDHNHDAIKHQNSEL</sequence>
<name>A0A4S4AQZ3_9RHOO</name>
<dbReference type="EMBL" id="SSOD01000005">
    <property type="protein sequence ID" value="THF62199.1"/>
    <property type="molecule type" value="Genomic_DNA"/>
</dbReference>
<proteinExistence type="inferred from homology"/>
<dbReference type="Proteomes" id="UP000307956">
    <property type="component" value="Unassembled WGS sequence"/>
</dbReference>
<dbReference type="GO" id="GO:0043024">
    <property type="term" value="F:ribosomal small subunit binding"/>
    <property type="evidence" value="ECO:0007669"/>
    <property type="project" value="TreeGrafter"/>
</dbReference>
<evidence type="ECO:0000313" key="8">
    <source>
        <dbReference type="Proteomes" id="UP000307956"/>
    </source>
</evidence>
<feature type="region of interest" description="Disordered" evidence="6">
    <location>
        <begin position="88"/>
        <end position="107"/>
    </location>
</feature>
<evidence type="ECO:0000313" key="7">
    <source>
        <dbReference type="EMBL" id="THF62199.1"/>
    </source>
</evidence>
<keyword evidence="1" id="KW-0810">Translation regulation</keyword>
<dbReference type="InterPro" id="IPR036567">
    <property type="entry name" value="RHF-like"/>
</dbReference>
<reference evidence="7 8" key="1">
    <citation type="submission" date="2019-04" db="EMBL/GenBank/DDBJ databases">
        <title>Azoarcus rhizosphaerae sp. nov. isolated from rhizosphere of Ficus religiosa.</title>
        <authorList>
            <person name="Lin S.-Y."/>
            <person name="Hameed A."/>
            <person name="Hsu Y.-H."/>
            <person name="Young C.-C."/>
        </authorList>
    </citation>
    <scope>NUCLEOTIDE SEQUENCE [LARGE SCALE GENOMIC DNA]</scope>
    <source>
        <strain evidence="7 8">CC-YHH848</strain>
    </source>
</reference>
<evidence type="ECO:0000256" key="1">
    <source>
        <dbReference type="ARBA" id="ARBA00022845"/>
    </source>
</evidence>
<dbReference type="InterPro" id="IPR050574">
    <property type="entry name" value="HPF/YfiA_ribosome-assoc"/>
</dbReference>
<comment type="similarity">
    <text evidence="2">Belongs to the HPF/YfiA ribosome-associated protein family. Short HPF subfamily.</text>
</comment>
<evidence type="ECO:0000256" key="6">
    <source>
        <dbReference type="SAM" id="MobiDB-lite"/>
    </source>
</evidence>
<evidence type="ECO:0000256" key="3">
    <source>
        <dbReference type="ARBA" id="ARBA00038695"/>
    </source>
</evidence>
<dbReference type="GO" id="GO:0022627">
    <property type="term" value="C:cytosolic small ribosomal subunit"/>
    <property type="evidence" value="ECO:0007669"/>
    <property type="project" value="TreeGrafter"/>
</dbReference>
<dbReference type="NCBIfam" id="TIGR00741">
    <property type="entry name" value="yfiA"/>
    <property type="match status" value="1"/>
</dbReference>
<organism evidence="7 8">
    <name type="scientific">Pseudothauera rhizosphaerae</name>
    <dbReference type="NCBI Taxonomy" id="2565932"/>
    <lineage>
        <taxon>Bacteria</taxon>
        <taxon>Pseudomonadati</taxon>
        <taxon>Pseudomonadota</taxon>
        <taxon>Betaproteobacteria</taxon>
        <taxon>Rhodocyclales</taxon>
        <taxon>Zoogloeaceae</taxon>
        <taxon>Pseudothauera</taxon>
    </lineage>
</organism>
<protein>
    <recommendedName>
        <fullName evidence="4">Ribosome hibernation promoting factor</fullName>
    </recommendedName>
    <alternativeName>
        <fullName evidence="5">Hibernation factor HPF</fullName>
    </alternativeName>
</protein>
<evidence type="ECO:0000256" key="4">
    <source>
        <dbReference type="ARBA" id="ARBA00041148"/>
    </source>
</evidence>
<evidence type="ECO:0000256" key="5">
    <source>
        <dbReference type="ARBA" id="ARBA00041319"/>
    </source>
</evidence>